<proteinExistence type="predicted"/>
<feature type="compositionally biased region" description="Basic and acidic residues" evidence="1">
    <location>
        <begin position="1"/>
        <end position="12"/>
    </location>
</feature>
<evidence type="ECO:0000313" key="3">
    <source>
        <dbReference type="Proteomes" id="UP001066276"/>
    </source>
</evidence>
<accession>A0AAV7NDF2</accession>
<feature type="region of interest" description="Disordered" evidence="1">
    <location>
        <begin position="1"/>
        <end position="62"/>
    </location>
</feature>
<protein>
    <submittedName>
        <fullName evidence="2">Uncharacterized protein</fullName>
    </submittedName>
</protein>
<dbReference type="AlphaFoldDB" id="A0AAV7NDF2"/>
<feature type="compositionally biased region" description="Basic and acidic residues" evidence="1">
    <location>
        <begin position="21"/>
        <end position="48"/>
    </location>
</feature>
<evidence type="ECO:0000313" key="2">
    <source>
        <dbReference type="EMBL" id="KAJ1114001.1"/>
    </source>
</evidence>
<keyword evidence="3" id="KW-1185">Reference proteome</keyword>
<reference evidence="2" key="1">
    <citation type="journal article" date="2022" name="bioRxiv">
        <title>Sequencing and chromosome-scale assembly of the giantPleurodeles waltlgenome.</title>
        <authorList>
            <person name="Brown T."/>
            <person name="Elewa A."/>
            <person name="Iarovenko S."/>
            <person name="Subramanian E."/>
            <person name="Araus A.J."/>
            <person name="Petzold A."/>
            <person name="Susuki M."/>
            <person name="Suzuki K.-i.T."/>
            <person name="Hayashi T."/>
            <person name="Toyoda A."/>
            <person name="Oliveira C."/>
            <person name="Osipova E."/>
            <person name="Leigh N.D."/>
            <person name="Simon A."/>
            <person name="Yun M.H."/>
        </authorList>
    </citation>
    <scope>NUCLEOTIDE SEQUENCE</scope>
    <source>
        <strain evidence="2">20211129_DDA</strain>
        <tissue evidence="2">Liver</tissue>
    </source>
</reference>
<evidence type="ECO:0000256" key="1">
    <source>
        <dbReference type="SAM" id="MobiDB-lite"/>
    </source>
</evidence>
<organism evidence="2 3">
    <name type="scientific">Pleurodeles waltl</name>
    <name type="common">Iberian ribbed newt</name>
    <dbReference type="NCBI Taxonomy" id="8319"/>
    <lineage>
        <taxon>Eukaryota</taxon>
        <taxon>Metazoa</taxon>
        <taxon>Chordata</taxon>
        <taxon>Craniata</taxon>
        <taxon>Vertebrata</taxon>
        <taxon>Euteleostomi</taxon>
        <taxon>Amphibia</taxon>
        <taxon>Batrachia</taxon>
        <taxon>Caudata</taxon>
        <taxon>Salamandroidea</taxon>
        <taxon>Salamandridae</taxon>
        <taxon>Pleurodelinae</taxon>
        <taxon>Pleurodeles</taxon>
    </lineage>
</organism>
<dbReference type="EMBL" id="JANPWB010000012">
    <property type="protein sequence ID" value="KAJ1114001.1"/>
    <property type="molecule type" value="Genomic_DNA"/>
</dbReference>
<name>A0AAV7NDF2_PLEWA</name>
<gene>
    <name evidence="2" type="ORF">NDU88_002241</name>
</gene>
<comment type="caution">
    <text evidence="2">The sequence shown here is derived from an EMBL/GenBank/DDBJ whole genome shotgun (WGS) entry which is preliminary data.</text>
</comment>
<sequence length="107" mass="11762">MRSARRGGEEQPRSGLLDMKGNPEDSHRCNPDEPDAKGSRKKQEREEAAPATPESGRSRNAERRIQQVLQALPVMLGSATGASIALTPPKQFSFIPLYGNHPMHFLA</sequence>
<dbReference type="Proteomes" id="UP001066276">
    <property type="component" value="Chromosome 8"/>
</dbReference>